<feature type="compositionally biased region" description="Low complexity" evidence="1">
    <location>
        <begin position="249"/>
        <end position="289"/>
    </location>
</feature>
<reference evidence="2" key="1">
    <citation type="journal article" date="2023" name="Insect Mol. Biol.">
        <title>Genome sequencing provides insights into the evolution of gene families encoding plant cell wall-degrading enzymes in longhorned beetles.</title>
        <authorList>
            <person name="Shin N.R."/>
            <person name="Okamura Y."/>
            <person name="Kirsch R."/>
            <person name="Pauchet Y."/>
        </authorList>
    </citation>
    <scope>NUCLEOTIDE SEQUENCE</scope>
    <source>
        <strain evidence="2">MMC_N1</strain>
    </source>
</reference>
<sequence>MVGIVNVGTNLFDVLSKTDTRRKTIFPIHTLDEQTLAPMCGAGIAPSAKKLWGLESKDASSKLALSHLNHEGVWRDPTWGAPGEHTVSAPLAMGRRAGGFTGGDTGSILSPRGSDNGGLGVKMVEYVLGTSPTNKETMGLEPRMRALHLEEKDKDKPQSPKEECNGQPVQNGQVGQDEDKGFNRTPGSRQPSPAEEDLNKNGLTLDPGTLVLKQQEQQLPPHLHHLPPHHLAPHLGVTLAESVNQQFEHYAEQQQQQQPTGNPYEQQQHQYAPPQQHQVDNAVLQQQQQHNFDVQVSVDSFSPDKDK</sequence>
<feature type="compositionally biased region" description="Basic and acidic residues" evidence="1">
    <location>
        <begin position="151"/>
        <end position="164"/>
    </location>
</feature>
<feature type="compositionally biased region" description="Low complexity" evidence="1">
    <location>
        <begin position="165"/>
        <end position="175"/>
    </location>
</feature>
<dbReference type="Proteomes" id="UP001162164">
    <property type="component" value="Unassembled WGS sequence"/>
</dbReference>
<dbReference type="EMBL" id="JAPWTJ010000378">
    <property type="protein sequence ID" value="KAJ8979055.1"/>
    <property type="molecule type" value="Genomic_DNA"/>
</dbReference>
<feature type="compositionally biased region" description="Polar residues" evidence="1">
    <location>
        <begin position="290"/>
        <end position="300"/>
    </location>
</feature>
<evidence type="ECO:0000313" key="3">
    <source>
        <dbReference type="Proteomes" id="UP001162164"/>
    </source>
</evidence>
<keyword evidence="3" id="KW-1185">Reference proteome</keyword>
<protein>
    <submittedName>
        <fullName evidence="2">Uncharacterized protein</fullName>
    </submittedName>
</protein>
<name>A0ABQ9JP88_9CUCU</name>
<evidence type="ECO:0000256" key="1">
    <source>
        <dbReference type="SAM" id="MobiDB-lite"/>
    </source>
</evidence>
<feature type="region of interest" description="Disordered" evidence="1">
    <location>
        <begin position="249"/>
        <end position="307"/>
    </location>
</feature>
<proteinExistence type="predicted"/>
<gene>
    <name evidence="2" type="ORF">NQ317_016117</name>
</gene>
<accession>A0ABQ9JP88</accession>
<feature type="region of interest" description="Disordered" evidence="1">
    <location>
        <begin position="151"/>
        <end position="205"/>
    </location>
</feature>
<comment type="caution">
    <text evidence="2">The sequence shown here is derived from an EMBL/GenBank/DDBJ whole genome shotgun (WGS) entry which is preliminary data.</text>
</comment>
<evidence type="ECO:0000313" key="2">
    <source>
        <dbReference type="EMBL" id="KAJ8979055.1"/>
    </source>
</evidence>
<organism evidence="2 3">
    <name type="scientific">Molorchus minor</name>
    <dbReference type="NCBI Taxonomy" id="1323400"/>
    <lineage>
        <taxon>Eukaryota</taxon>
        <taxon>Metazoa</taxon>
        <taxon>Ecdysozoa</taxon>
        <taxon>Arthropoda</taxon>
        <taxon>Hexapoda</taxon>
        <taxon>Insecta</taxon>
        <taxon>Pterygota</taxon>
        <taxon>Neoptera</taxon>
        <taxon>Endopterygota</taxon>
        <taxon>Coleoptera</taxon>
        <taxon>Polyphaga</taxon>
        <taxon>Cucujiformia</taxon>
        <taxon>Chrysomeloidea</taxon>
        <taxon>Cerambycidae</taxon>
        <taxon>Lamiinae</taxon>
        <taxon>Monochamini</taxon>
        <taxon>Molorchus</taxon>
    </lineage>
</organism>